<organism evidence="3 4">
    <name type="scientific">Lactuca saligna</name>
    <name type="common">Willowleaf lettuce</name>
    <dbReference type="NCBI Taxonomy" id="75948"/>
    <lineage>
        <taxon>Eukaryota</taxon>
        <taxon>Viridiplantae</taxon>
        <taxon>Streptophyta</taxon>
        <taxon>Embryophyta</taxon>
        <taxon>Tracheophyta</taxon>
        <taxon>Spermatophyta</taxon>
        <taxon>Magnoliopsida</taxon>
        <taxon>eudicotyledons</taxon>
        <taxon>Gunneridae</taxon>
        <taxon>Pentapetalae</taxon>
        <taxon>asterids</taxon>
        <taxon>campanulids</taxon>
        <taxon>Asterales</taxon>
        <taxon>Asteraceae</taxon>
        <taxon>Cichorioideae</taxon>
        <taxon>Cichorieae</taxon>
        <taxon>Lactucinae</taxon>
        <taxon>Lactuca</taxon>
    </lineage>
</organism>
<accession>A0AA35V6I9</accession>
<keyword evidence="4" id="KW-1185">Reference proteome</keyword>
<name>A0AA35V6I9_LACSI</name>
<sequence>MVAVAERVCGVRVTEARMRPLRNTIVSLKEELHDAETERRILSEQNCVVVSKKAILKEHVLTLEDQVERLEDRVSFLKQEKNMVLEKGVIHAIDRVIENIEFSKGVHDVCEACEELGFEKGRQLVGCSTSSSKSEVLGPSQVASRAKEVKIALTSFVETDFADLFHLGELDYDGFRQFMASRAREVLPQTMRADLYMPLVGFEIDVPSQALFARGGIVYFVMHCYGSALLLFTFVVWFTSYWLVCHKRCIAATTDL</sequence>
<protein>
    <submittedName>
        <fullName evidence="3">Uncharacterized protein</fullName>
    </submittedName>
</protein>
<gene>
    <name evidence="3" type="ORF">LSALG_LOCUS8258</name>
</gene>
<evidence type="ECO:0000256" key="1">
    <source>
        <dbReference type="SAM" id="Coils"/>
    </source>
</evidence>
<proteinExistence type="predicted"/>
<keyword evidence="2" id="KW-0812">Transmembrane</keyword>
<keyword evidence="2" id="KW-1133">Transmembrane helix</keyword>
<dbReference type="AlphaFoldDB" id="A0AA35V6I9"/>
<evidence type="ECO:0000256" key="2">
    <source>
        <dbReference type="SAM" id="Phobius"/>
    </source>
</evidence>
<dbReference type="Proteomes" id="UP001177003">
    <property type="component" value="Chromosome 1"/>
</dbReference>
<evidence type="ECO:0000313" key="3">
    <source>
        <dbReference type="EMBL" id="CAI9267801.1"/>
    </source>
</evidence>
<feature type="transmembrane region" description="Helical" evidence="2">
    <location>
        <begin position="217"/>
        <end position="238"/>
    </location>
</feature>
<evidence type="ECO:0000313" key="4">
    <source>
        <dbReference type="Proteomes" id="UP001177003"/>
    </source>
</evidence>
<dbReference type="EMBL" id="OX465077">
    <property type="protein sequence ID" value="CAI9267801.1"/>
    <property type="molecule type" value="Genomic_DNA"/>
</dbReference>
<keyword evidence="2" id="KW-0472">Membrane</keyword>
<feature type="coiled-coil region" evidence="1">
    <location>
        <begin position="18"/>
        <end position="87"/>
    </location>
</feature>
<reference evidence="3" key="1">
    <citation type="submission" date="2023-04" db="EMBL/GenBank/DDBJ databases">
        <authorList>
            <person name="Vijverberg K."/>
            <person name="Xiong W."/>
            <person name="Schranz E."/>
        </authorList>
    </citation>
    <scope>NUCLEOTIDE SEQUENCE</scope>
</reference>
<keyword evidence="1" id="KW-0175">Coiled coil</keyword>